<dbReference type="RefSeq" id="WP_069378904.1">
    <property type="nucleotide sequence ID" value="NZ_CP017141.1"/>
</dbReference>
<sequence>MKRTYFFLMVFIAYTSCCLGQTSQTNKDLKNVITPSPNASALGQYGNTEIGLYTGIPSINIPLYEVKEKDISVPIGLNYNAGGIKVTEYASSSGLGWTLSAGGVINRSMYGRPDELRNFSVPVPTQPTPQELLSIARDDIDYQPDVFYFNFMGKSGRFYLGLNDKITIVPYQKLKIALFRPIGSSNIIGFKVTTEDGTIYEFNDYETTKSRGYQLSGETDPDVPGPGTAPASINSWYLSKITSTNGAVVTLTYESYSLQYDMPSSDQRYVILNPQQASVYPPNILDENVRNISRSFTENKRLKLISFSNGQVEFSYDKDRRDLIGDKMLTGVRIKSTAGLLRKEYKLNHKYMANGLLVDLNAVESGLEDNFLNGANYLTKNRRLILDQVQELGATGSISKTYGLTYETGLPARDSRSRDHWGYYNNYTFNQQYYLDYELSGPPNIFANYIIKGKGPLLSACKAGTLKKITYPTGGSTEFDYELNRVADSGIIPPTEVPQSHSMNIDYSNYSTLLYSSYIEGGVKRYYKDFNITKEGTANVNIQITGYQYQEINRNSMSFEIYNASNTVVVSMFDIDGNGQKTVNPVNGTVAYNYTVALPSGDYRLVFKPIATFIDNNTYYNTFHEMPAAIVSGWSNILPAQPGPGFRDVGGLRVKSVKDFDPISNQYTQKNYEYLLPDGKTSGELVSNVTHTYGYAERKRFVHDDIEGIVDYVYAVLNSDTNYPLSTTQGSYVGYSTVTVTSVDPVSQVTNGKSIFKYTSPSSYPDYFGALTGPVNAFPYPPADSRDWQRGLLLEQTDFGFANNSFYPVKKVNNDYYPTVFMDNVAGLTVKYVLRVFANAGFELTENLYQYSVYNFKSGYQPLKTTVEKNFFNNDSTSVMTSYNYTSAPVHLFPTEITTTGSNEELLTKIKYAADFANVTASDALSAGIKNLGQKNILSAEIEKSVFRKSGTSTLNLVSSDFTGYKPSQTLPDTVYTIENVAPLSNFAPALIQSGAVKKDPRYVPVISMIRYDLKGNLLQQKKINGISHSYLWSYNGSFPIAEIKNADYSAIETALGAPAILTFTNSTPSQTQIGTFLNPLKTALPNAEITQYSYDPLAGLTSSTDAKGMVTYYEYDTFMRLKTIKDHNGHIIKNYQYYYKP</sequence>
<dbReference type="Proteomes" id="UP000094313">
    <property type="component" value="Chromosome"/>
</dbReference>
<dbReference type="OrthoDB" id="903892at2"/>
<reference evidence="1 2" key="1">
    <citation type="submission" date="2016-08" db="EMBL/GenBank/DDBJ databases">
        <authorList>
            <person name="Seilhamer J.J."/>
        </authorList>
    </citation>
    <scope>NUCLEOTIDE SEQUENCE [LARGE SCALE GENOMIC DNA]</scope>
    <source>
        <strain evidence="1 2">DX4</strain>
    </source>
</reference>
<dbReference type="KEGG" id="psty:BFS30_08595"/>
<evidence type="ECO:0000313" key="1">
    <source>
        <dbReference type="EMBL" id="AOM77211.1"/>
    </source>
</evidence>
<dbReference type="Gene3D" id="2.180.10.10">
    <property type="entry name" value="RHS repeat-associated core"/>
    <property type="match status" value="1"/>
</dbReference>
<evidence type="ECO:0000313" key="2">
    <source>
        <dbReference type="Proteomes" id="UP000094313"/>
    </source>
</evidence>
<gene>
    <name evidence="1" type="ORF">BFS30_08595</name>
</gene>
<protein>
    <recommendedName>
        <fullName evidence="3">YD repeat-containing protein</fullName>
    </recommendedName>
</protein>
<keyword evidence="2" id="KW-1185">Reference proteome</keyword>
<proteinExistence type="predicted"/>
<evidence type="ECO:0008006" key="3">
    <source>
        <dbReference type="Google" id="ProtNLM"/>
    </source>
</evidence>
<dbReference type="EMBL" id="CP017141">
    <property type="protein sequence ID" value="AOM77211.1"/>
    <property type="molecule type" value="Genomic_DNA"/>
</dbReference>
<accession>A0A1D7QEU9</accession>
<organism evidence="1 2">
    <name type="scientific">Pedobacter steynii</name>
    <dbReference type="NCBI Taxonomy" id="430522"/>
    <lineage>
        <taxon>Bacteria</taxon>
        <taxon>Pseudomonadati</taxon>
        <taxon>Bacteroidota</taxon>
        <taxon>Sphingobacteriia</taxon>
        <taxon>Sphingobacteriales</taxon>
        <taxon>Sphingobacteriaceae</taxon>
        <taxon>Pedobacter</taxon>
    </lineage>
</organism>
<dbReference type="AlphaFoldDB" id="A0A1D7QEU9"/>
<name>A0A1D7QEU9_9SPHI</name>